<dbReference type="Gene3D" id="2.60.120.460">
    <property type="entry name" value="YjbQ-like"/>
    <property type="match status" value="1"/>
</dbReference>
<evidence type="ECO:0000256" key="1">
    <source>
        <dbReference type="ARBA" id="ARBA00005534"/>
    </source>
</evidence>
<dbReference type="PANTHER" id="PTHR30615">
    <property type="entry name" value="UNCHARACTERIZED PROTEIN YJBQ-RELATED"/>
    <property type="match status" value="1"/>
</dbReference>
<dbReference type="Proteomes" id="UP000184536">
    <property type="component" value="Unassembled WGS sequence"/>
</dbReference>
<dbReference type="STRING" id="1121919.SAMN02745975_02541"/>
<dbReference type="NCBIfam" id="TIGR00149">
    <property type="entry name" value="TIGR00149_YjbQ"/>
    <property type="match status" value="1"/>
</dbReference>
<dbReference type="EMBL" id="FQZV01000033">
    <property type="protein sequence ID" value="SHJ64389.1"/>
    <property type="molecule type" value="Genomic_DNA"/>
</dbReference>
<dbReference type="PIRSF" id="PIRSF004681">
    <property type="entry name" value="UCP004681"/>
    <property type="match status" value="1"/>
</dbReference>
<keyword evidence="3" id="KW-1185">Reference proteome</keyword>
<reference evidence="3" key="1">
    <citation type="submission" date="2016-11" db="EMBL/GenBank/DDBJ databases">
        <authorList>
            <person name="Varghese N."/>
            <person name="Submissions S."/>
        </authorList>
    </citation>
    <scope>NUCLEOTIDE SEQUENCE [LARGE SCALE GENOMIC DNA]</scope>
    <source>
        <strain evidence="3">DSM 17957</strain>
    </source>
</reference>
<dbReference type="AlphaFoldDB" id="A0A1M6KZV4"/>
<dbReference type="Pfam" id="PF01894">
    <property type="entry name" value="YjbQ"/>
    <property type="match status" value="1"/>
</dbReference>
<dbReference type="InterPro" id="IPR001602">
    <property type="entry name" value="UPF0047_YjbQ-like"/>
</dbReference>
<dbReference type="RefSeq" id="WP_110941642.1">
    <property type="nucleotide sequence ID" value="NZ_FQZV01000033.1"/>
</dbReference>
<dbReference type="PANTHER" id="PTHR30615:SF8">
    <property type="entry name" value="UPF0047 PROTEIN C4A8.02C"/>
    <property type="match status" value="1"/>
</dbReference>
<gene>
    <name evidence="2" type="ORF">SAMN02745975_02541</name>
</gene>
<evidence type="ECO:0000313" key="3">
    <source>
        <dbReference type="Proteomes" id="UP000184536"/>
    </source>
</evidence>
<accession>A0A1M6KZV4</accession>
<organism evidence="2 3">
    <name type="scientific">Geosporobacter subterraneus DSM 17957</name>
    <dbReference type="NCBI Taxonomy" id="1121919"/>
    <lineage>
        <taxon>Bacteria</taxon>
        <taxon>Bacillati</taxon>
        <taxon>Bacillota</taxon>
        <taxon>Clostridia</taxon>
        <taxon>Peptostreptococcales</taxon>
        <taxon>Thermotaleaceae</taxon>
        <taxon>Geosporobacter</taxon>
    </lineage>
</organism>
<dbReference type="OrthoDB" id="9801725at2"/>
<dbReference type="InterPro" id="IPR035917">
    <property type="entry name" value="YjbQ-like_sf"/>
</dbReference>
<proteinExistence type="inferred from homology"/>
<evidence type="ECO:0000313" key="2">
    <source>
        <dbReference type="EMBL" id="SHJ64389.1"/>
    </source>
</evidence>
<sequence>MGNNLFQFSLSTNKSQEFIDITYLVKQALEQSGIRSGIAVIYCPHTTAGITINENGDPDVVRDILSALDKVFPIEGDYRHFEGNSHAHLKSSYMGAEKTVIINEGKLLLGTWQSLYFCEFDGPRTRKLLIKMISDEWESRG</sequence>
<protein>
    <submittedName>
        <fullName evidence="2">Secondary thiamine-phosphate synthase enzyme</fullName>
    </submittedName>
</protein>
<dbReference type="SUPFAM" id="SSF111038">
    <property type="entry name" value="YjbQ-like"/>
    <property type="match status" value="1"/>
</dbReference>
<name>A0A1M6KZV4_9FIRM</name>
<comment type="similarity">
    <text evidence="1">Belongs to the UPF0047 family.</text>
</comment>